<feature type="non-terminal residue" evidence="1">
    <location>
        <position position="471"/>
    </location>
</feature>
<proteinExistence type="predicted"/>
<protein>
    <submittedName>
        <fullName evidence="1">Uncharacterized protein</fullName>
    </submittedName>
</protein>
<dbReference type="EMBL" id="CAUYUJ010014655">
    <property type="protein sequence ID" value="CAK0844342.1"/>
    <property type="molecule type" value="Genomic_DNA"/>
</dbReference>
<name>A0ABN9TFT5_9DINO</name>
<organism evidence="1 2">
    <name type="scientific">Prorocentrum cordatum</name>
    <dbReference type="NCBI Taxonomy" id="2364126"/>
    <lineage>
        <taxon>Eukaryota</taxon>
        <taxon>Sar</taxon>
        <taxon>Alveolata</taxon>
        <taxon>Dinophyceae</taxon>
        <taxon>Prorocentrales</taxon>
        <taxon>Prorocentraceae</taxon>
        <taxon>Prorocentrum</taxon>
    </lineage>
</organism>
<evidence type="ECO:0000313" key="1">
    <source>
        <dbReference type="EMBL" id="CAK0844342.1"/>
    </source>
</evidence>
<reference evidence="1" key="1">
    <citation type="submission" date="2023-10" db="EMBL/GenBank/DDBJ databases">
        <authorList>
            <person name="Chen Y."/>
            <person name="Shah S."/>
            <person name="Dougan E. K."/>
            <person name="Thang M."/>
            <person name="Chan C."/>
        </authorList>
    </citation>
    <scope>NUCLEOTIDE SEQUENCE [LARGE SCALE GENOMIC DNA]</scope>
</reference>
<accession>A0ABN9TFT5</accession>
<evidence type="ECO:0000313" key="2">
    <source>
        <dbReference type="Proteomes" id="UP001189429"/>
    </source>
</evidence>
<dbReference type="Proteomes" id="UP001189429">
    <property type="component" value="Unassembled WGS sequence"/>
</dbReference>
<keyword evidence="2" id="KW-1185">Reference proteome</keyword>
<gene>
    <name evidence="1" type="ORF">PCOR1329_LOCUS38450</name>
</gene>
<comment type="caution">
    <text evidence="1">The sequence shown here is derived from an EMBL/GenBank/DDBJ whole genome shotgun (WGS) entry which is preliminary data.</text>
</comment>
<sequence>MTKLRVLGWNPMWATGVRLAEIASCTRNMDFTLLAGTQNVCREASHVLQRRVGGRIALEAAAHPSLYTNASAGVSILLGIMFVVYTPVHKTWADAAWRRGPRYTQTVAKMIQWWRTCLSQLPTRCLPLFYADVNDGLGCRKIDGDWTDYETKAIGRMRTRERRRLGAGEAVGDLLTQQHLLAANAMNRYEATFFGKGPGGPSSLIDFVFLPQGWASHVVKCHTLHRVGAQLQDQPVMAKWDMAALMAAAKNGDQRVDFVNGVAQWLDDHVEERTTAHDQDAPDHTFELLERCMVEVGSEYFTKPADLPDEYAHWAKLRRDMLQKRIDMRASRATVDDTELEQLEYDLRDLSQRLTLLRRRHVRVVRESYVQASYDAWAQRNLCGAMGWARRAARCRFSAKRRDGRRFGGAPITHEEWLAVWSLPGGDGGVQVHPIDLGAWRATRDGLDMNQIYDMARYEDRPQQLGYKDIQ</sequence>